<dbReference type="AlphaFoldDB" id="A0A2K3M7Z0"/>
<accession>A0A2K3M7Z0</accession>
<dbReference type="InterPro" id="IPR044861">
    <property type="entry name" value="IPNS-like_FE2OG_OXY"/>
</dbReference>
<keyword evidence="5" id="KW-0732">Signal</keyword>
<dbReference type="InterPro" id="IPR027443">
    <property type="entry name" value="IPNS-like_sf"/>
</dbReference>
<dbReference type="GO" id="GO:0051213">
    <property type="term" value="F:dioxygenase activity"/>
    <property type="evidence" value="ECO:0007669"/>
    <property type="project" value="UniProtKB-ARBA"/>
</dbReference>
<comment type="similarity">
    <text evidence="1">Belongs to the iron/ascorbate-dependent oxidoreductase family.</text>
</comment>
<reference evidence="7 8" key="1">
    <citation type="journal article" date="2014" name="Am. J. Bot.">
        <title>Genome assembly and annotation for red clover (Trifolium pratense; Fabaceae).</title>
        <authorList>
            <person name="Istvanek J."/>
            <person name="Jaros M."/>
            <person name="Krenek A."/>
            <person name="Repkova J."/>
        </authorList>
    </citation>
    <scope>NUCLEOTIDE SEQUENCE [LARGE SCALE GENOMIC DNA]</scope>
    <source>
        <strain evidence="8">cv. Tatra</strain>
        <tissue evidence="7">Young leaves</tissue>
    </source>
</reference>
<keyword evidence="2" id="KW-0479">Metal-binding</keyword>
<evidence type="ECO:0000256" key="3">
    <source>
        <dbReference type="ARBA" id="ARBA00023002"/>
    </source>
</evidence>
<name>A0A2K3M7Z0_TRIPR</name>
<dbReference type="Gene3D" id="2.60.120.330">
    <property type="entry name" value="B-lactam Antibiotic, Isopenicillin N Synthase, Chain"/>
    <property type="match status" value="1"/>
</dbReference>
<evidence type="ECO:0000313" key="8">
    <source>
        <dbReference type="Proteomes" id="UP000236291"/>
    </source>
</evidence>
<sequence length="101" mass="11065">MMNLGTLLFELLSEALGLNPNHLKDMGCAEGIIARGQYYPPCPEPELTVGINKHSDDDFLTVVLQDHIGGLQVLHQDKWVDLTPIPDALVVNIGDLLQASF</sequence>
<proteinExistence type="inferred from homology"/>
<reference evidence="7 8" key="2">
    <citation type="journal article" date="2017" name="Front. Plant Sci.">
        <title>Gene Classification and Mining of Molecular Markers Useful in Red Clover (Trifolium pratense) Breeding.</title>
        <authorList>
            <person name="Istvanek J."/>
            <person name="Dluhosova J."/>
            <person name="Dluhos P."/>
            <person name="Patkova L."/>
            <person name="Nedelnik J."/>
            <person name="Repkova J."/>
        </authorList>
    </citation>
    <scope>NUCLEOTIDE SEQUENCE [LARGE SCALE GENOMIC DNA]</scope>
    <source>
        <strain evidence="8">cv. Tatra</strain>
        <tissue evidence="7">Young leaves</tissue>
    </source>
</reference>
<evidence type="ECO:0000256" key="5">
    <source>
        <dbReference type="SAM" id="SignalP"/>
    </source>
</evidence>
<organism evidence="7 8">
    <name type="scientific">Trifolium pratense</name>
    <name type="common">Red clover</name>
    <dbReference type="NCBI Taxonomy" id="57577"/>
    <lineage>
        <taxon>Eukaryota</taxon>
        <taxon>Viridiplantae</taxon>
        <taxon>Streptophyta</taxon>
        <taxon>Embryophyta</taxon>
        <taxon>Tracheophyta</taxon>
        <taxon>Spermatophyta</taxon>
        <taxon>Magnoliopsida</taxon>
        <taxon>eudicotyledons</taxon>
        <taxon>Gunneridae</taxon>
        <taxon>Pentapetalae</taxon>
        <taxon>rosids</taxon>
        <taxon>fabids</taxon>
        <taxon>Fabales</taxon>
        <taxon>Fabaceae</taxon>
        <taxon>Papilionoideae</taxon>
        <taxon>50 kb inversion clade</taxon>
        <taxon>NPAAA clade</taxon>
        <taxon>Hologalegina</taxon>
        <taxon>IRL clade</taxon>
        <taxon>Trifolieae</taxon>
        <taxon>Trifolium</taxon>
    </lineage>
</organism>
<keyword evidence="4" id="KW-0408">Iron</keyword>
<gene>
    <name evidence="7" type="ORF">L195_g042973</name>
</gene>
<dbReference type="PANTHER" id="PTHR10209">
    <property type="entry name" value="OXIDOREDUCTASE, 2OG-FE II OXYGENASE FAMILY PROTEIN"/>
    <property type="match status" value="1"/>
</dbReference>
<dbReference type="PANTHER" id="PTHR10209:SF846">
    <property type="entry name" value="OXYGENASE FAMILY OXIDOREDUCTASE, PUTATIVE-RELATED"/>
    <property type="match status" value="1"/>
</dbReference>
<protein>
    <submittedName>
        <fullName evidence="7">1-aminocyclopropane-1-carboxylate oxidase-like protein</fullName>
    </submittedName>
</protein>
<keyword evidence="3" id="KW-0560">Oxidoreductase</keyword>
<dbReference type="SUPFAM" id="SSF51197">
    <property type="entry name" value="Clavaminate synthase-like"/>
    <property type="match status" value="1"/>
</dbReference>
<comment type="caution">
    <text evidence="7">The sequence shown here is derived from an EMBL/GenBank/DDBJ whole genome shotgun (WGS) entry which is preliminary data.</text>
</comment>
<dbReference type="ExpressionAtlas" id="A0A2K3M7Z0">
    <property type="expression patterns" value="baseline"/>
</dbReference>
<evidence type="ECO:0000259" key="6">
    <source>
        <dbReference type="PROSITE" id="PS51471"/>
    </source>
</evidence>
<evidence type="ECO:0000313" key="7">
    <source>
        <dbReference type="EMBL" id="PNX86890.1"/>
    </source>
</evidence>
<evidence type="ECO:0000256" key="4">
    <source>
        <dbReference type="ARBA" id="ARBA00023004"/>
    </source>
</evidence>
<dbReference type="Proteomes" id="UP000236291">
    <property type="component" value="Unassembled WGS sequence"/>
</dbReference>
<dbReference type="Pfam" id="PF03171">
    <property type="entry name" value="2OG-FeII_Oxy"/>
    <property type="match status" value="1"/>
</dbReference>
<dbReference type="EMBL" id="ASHM01052411">
    <property type="protein sequence ID" value="PNX86890.1"/>
    <property type="molecule type" value="Genomic_DNA"/>
</dbReference>
<dbReference type="STRING" id="57577.A0A2K3M7Z0"/>
<evidence type="ECO:0000256" key="1">
    <source>
        <dbReference type="ARBA" id="ARBA00008056"/>
    </source>
</evidence>
<evidence type="ECO:0000256" key="2">
    <source>
        <dbReference type="ARBA" id="ARBA00022723"/>
    </source>
</evidence>
<feature type="signal peptide" evidence="5">
    <location>
        <begin position="1"/>
        <end position="17"/>
    </location>
</feature>
<feature type="chain" id="PRO_5014350622" evidence="5">
    <location>
        <begin position="18"/>
        <end position="101"/>
    </location>
</feature>
<feature type="non-terminal residue" evidence="7">
    <location>
        <position position="101"/>
    </location>
</feature>
<feature type="domain" description="Fe2OG dioxygenase" evidence="6">
    <location>
        <begin position="28"/>
        <end position="101"/>
    </location>
</feature>
<dbReference type="PROSITE" id="PS51471">
    <property type="entry name" value="FE2OG_OXY"/>
    <property type="match status" value="1"/>
</dbReference>
<dbReference type="GO" id="GO:0046872">
    <property type="term" value="F:metal ion binding"/>
    <property type="evidence" value="ECO:0007669"/>
    <property type="project" value="UniProtKB-KW"/>
</dbReference>
<dbReference type="InterPro" id="IPR005123">
    <property type="entry name" value="Oxoglu/Fe-dep_dioxygenase_dom"/>
</dbReference>